<reference evidence="3" key="1">
    <citation type="submission" date="2025-08" db="UniProtKB">
        <authorList>
            <consortium name="Ensembl"/>
        </authorList>
    </citation>
    <scope>IDENTIFICATION</scope>
</reference>
<feature type="region of interest" description="Disordered" evidence="2">
    <location>
        <begin position="228"/>
        <end position="250"/>
    </location>
</feature>
<dbReference type="GeneTree" id="ENSGT00940000163170"/>
<evidence type="ECO:0000256" key="2">
    <source>
        <dbReference type="SAM" id="MobiDB-lite"/>
    </source>
</evidence>
<proteinExistence type="predicted"/>
<accession>A0A8C7CRC1</accession>
<keyword evidence="1" id="KW-0175">Coiled coil</keyword>
<dbReference type="InterPro" id="IPR040401">
    <property type="entry name" value="CCDC162"/>
</dbReference>
<sequence>MFRTLEDSACCRALHHSLEIVSALHDIIYYLVSFARLGNPGVFSSKRGGGAGGGELTADWGGAEGIGAELWEIQKQVDSLCDPGSPEAVGRLLQLRRHVLFLQYDTAVRHLIREAFLSSGNIVAYQSVSDNMGHALPALSDSVRTNHSSLLSLPEPMEPHSPRLLWIRVSMMLNDYIVGVHGLMLLVIQLCLSGLGDRSRMEANGAILGVSLLMEDVLNSGGRGAAPLRLHDNKAGDSRGNVDEEEKGISSAPLQDPLQVLSVLKGFLLLTKQLEVFKESWGRRQLGVEQINTMKIHRHFSRLYRADIQYPSMRALAQKMGKEKDFEALLSDSQPLLPPAGASEVHIKRFQLLRLLESTECDMIRAVQRRITRELTLVISERARQDTGLPTELWKQGPMKHSLSPERPQLVERFTQQLMECLTFSAAHLQRCLSTLGRSVMERERSSFLLYSQFYEQILQQESQLLYRREQDVKNLEASQSQTINLYSEVSGLCRGMMLQTTALRTRVTQLEEEQRGLEQQISLKYRQRYDSLVRQLFSTCIQLKARLDGYHVRMDQDVTQLVSKVRREGVDNIIKLKKFGSTKGNEALLTTQSEVRRLGPKVVFEASH</sequence>
<dbReference type="PANTHER" id="PTHR33331">
    <property type="entry name" value="COILED-COIL DOMAIN-CONTAINING PROTEIN 162"/>
    <property type="match status" value="1"/>
</dbReference>
<dbReference type="Proteomes" id="UP000694557">
    <property type="component" value="Unassembled WGS sequence"/>
</dbReference>
<protein>
    <submittedName>
        <fullName evidence="3">Uncharacterized protein</fullName>
    </submittedName>
</protein>
<evidence type="ECO:0000313" key="4">
    <source>
        <dbReference type="Proteomes" id="UP000694557"/>
    </source>
</evidence>
<evidence type="ECO:0000313" key="3">
    <source>
        <dbReference type="Ensembl" id="ENSOKIP00005003975.1"/>
    </source>
</evidence>
<dbReference type="PANTHER" id="PTHR33331:SF13">
    <property type="entry name" value="COILED-COIL DOMAIN CONTAINING 162"/>
    <property type="match status" value="1"/>
</dbReference>
<dbReference type="AlphaFoldDB" id="A0A8C7CRC1"/>
<feature type="compositionally biased region" description="Basic and acidic residues" evidence="2">
    <location>
        <begin position="229"/>
        <end position="242"/>
    </location>
</feature>
<evidence type="ECO:0000256" key="1">
    <source>
        <dbReference type="SAM" id="Coils"/>
    </source>
</evidence>
<dbReference type="Ensembl" id="ENSOKIT00005004165.1">
    <property type="protein sequence ID" value="ENSOKIP00005003975.1"/>
    <property type="gene ID" value="ENSOKIG00005001798.1"/>
</dbReference>
<name>A0A8C7CRC1_ONCKI</name>
<feature type="coiled-coil region" evidence="1">
    <location>
        <begin position="501"/>
        <end position="528"/>
    </location>
</feature>
<organism evidence="3 4">
    <name type="scientific">Oncorhynchus kisutch</name>
    <name type="common">Coho salmon</name>
    <name type="synonym">Salmo kisutch</name>
    <dbReference type="NCBI Taxonomy" id="8019"/>
    <lineage>
        <taxon>Eukaryota</taxon>
        <taxon>Metazoa</taxon>
        <taxon>Chordata</taxon>
        <taxon>Craniata</taxon>
        <taxon>Vertebrata</taxon>
        <taxon>Euteleostomi</taxon>
        <taxon>Actinopterygii</taxon>
        <taxon>Neopterygii</taxon>
        <taxon>Teleostei</taxon>
        <taxon>Protacanthopterygii</taxon>
        <taxon>Salmoniformes</taxon>
        <taxon>Salmonidae</taxon>
        <taxon>Salmoninae</taxon>
        <taxon>Oncorhynchus</taxon>
    </lineage>
</organism>
<keyword evidence="4" id="KW-1185">Reference proteome</keyword>
<reference evidence="3" key="2">
    <citation type="submission" date="2025-09" db="UniProtKB">
        <authorList>
            <consortium name="Ensembl"/>
        </authorList>
    </citation>
    <scope>IDENTIFICATION</scope>
</reference>